<dbReference type="InterPro" id="IPR000917">
    <property type="entry name" value="Sulfatase_N"/>
</dbReference>
<accession>A0A7X8SNP5</accession>
<dbReference type="InterPro" id="IPR052701">
    <property type="entry name" value="GAG_Ulvan_Degrading_Sulfatases"/>
</dbReference>
<dbReference type="SUPFAM" id="SSF53649">
    <property type="entry name" value="Alkaline phosphatase-like"/>
    <property type="match status" value="1"/>
</dbReference>
<dbReference type="RefSeq" id="WP_168884282.1">
    <property type="nucleotide sequence ID" value="NZ_JABAIL010000007.1"/>
</dbReference>
<sequence length="524" mass="59568">MKKIRYYSIFNLFILLLTFHQIEAKSKRPNILVVWGDDIGFSNVSAYNLGMMGYQTPNIDRVAHEGGLFTHYYSQQSCTAGRASFILGEEPFRTGLLTIGLPGSPHGIPEWAPTIADLLKNQGYTTGQFGKNHLGDRDEHLPTEHGFDEFFGNLYHLNAEEEPESYYYPKDEEFKKKYGPRGVIHSYTDGRVSDTGPLTKKRMETIDDELLQGATDFIERAHKADKPFFLWFNSTRMHIWTHLKNESEGKTGVGEYADGMIEHDRHLGVLLNKLEELGIDDNTIVIWSTDNGTQKFTWPDGGVSPFKGDKGTTWEGGFRAPCVIKWPGVIKPGTKYDGMASHMDWMPTLLSAAGVPDVKERLKKGYKANGKTFRVHLDGYDLTDYLAGNAKESPRETFYYFSSTGDLNAVRWKEWKVSFAVQEGDMSEAYRAVPAFPKVVNLKLDPFETAQDQSKTAFKWYVENMWLFGSIGEQITKFVTTVPAYPFQPAAPRADNINYEYFKKMESMQQLKALDDEVQKLNSK</sequence>
<protein>
    <submittedName>
        <fullName evidence="2">Arylsulfatase</fullName>
    </submittedName>
</protein>
<feature type="domain" description="Sulfatase N-terminal" evidence="1">
    <location>
        <begin position="29"/>
        <end position="355"/>
    </location>
</feature>
<evidence type="ECO:0000313" key="3">
    <source>
        <dbReference type="Proteomes" id="UP000585050"/>
    </source>
</evidence>
<name>A0A7X8SNP5_9BACT</name>
<dbReference type="AlphaFoldDB" id="A0A7X8SNP5"/>
<dbReference type="EMBL" id="JABAIL010000007">
    <property type="protein sequence ID" value="NLR93566.1"/>
    <property type="molecule type" value="Genomic_DNA"/>
</dbReference>
<dbReference type="InterPro" id="IPR017850">
    <property type="entry name" value="Alkaline_phosphatase_core_sf"/>
</dbReference>
<comment type="caution">
    <text evidence="2">The sequence shown here is derived from an EMBL/GenBank/DDBJ whole genome shotgun (WGS) entry which is preliminary data.</text>
</comment>
<evidence type="ECO:0000313" key="2">
    <source>
        <dbReference type="EMBL" id="NLR93566.1"/>
    </source>
</evidence>
<dbReference type="PANTHER" id="PTHR43751">
    <property type="entry name" value="SULFATASE"/>
    <property type="match status" value="1"/>
</dbReference>
<reference evidence="2 3" key="1">
    <citation type="submission" date="2020-04" db="EMBL/GenBank/DDBJ databases">
        <title>Flammeovirga sp. SR4, a novel species isolated from seawater.</title>
        <authorList>
            <person name="Wang X."/>
        </authorList>
    </citation>
    <scope>NUCLEOTIDE SEQUENCE [LARGE SCALE GENOMIC DNA]</scope>
    <source>
        <strain evidence="2 3">SR4</strain>
    </source>
</reference>
<organism evidence="2 3">
    <name type="scientific">Flammeovirga agarivorans</name>
    <dbReference type="NCBI Taxonomy" id="2726742"/>
    <lineage>
        <taxon>Bacteria</taxon>
        <taxon>Pseudomonadati</taxon>
        <taxon>Bacteroidota</taxon>
        <taxon>Cytophagia</taxon>
        <taxon>Cytophagales</taxon>
        <taxon>Flammeovirgaceae</taxon>
        <taxon>Flammeovirga</taxon>
    </lineage>
</organism>
<evidence type="ECO:0000259" key="1">
    <source>
        <dbReference type="Pfam" id="PF00884"/>
    </source>
</evidence>
<proteinExistence type="predicted"/>
<gene>
    <name evidence="2" type="ORF">HGP29_20375</name>
</gene>
<keyword evidence="3" id="KW-1185">Reference proteome</keyword>
<dbReference type="CDD" id="cd16142">
    <property type="entry name" value="ARS_like"/>
    <property type="match status" value="1"/>
</dbReference>
<dbReference type="Proteomes" id="UP000585050">
    <property type="component" value="Unassembled WGS sequence"/>
</dbReference>
<dbReference type="PANTHER" id="PTHR43751:SF2">
    <property type="entry name" value="SULFATASE N-TERMINAL DOMAIN-CONTAINING PROTEIN"/>
    <property type="match status" value="1"/>
</dbReference>
<dbReference type="Gene3D" id="3.40.720.10">
    <property type="entry name" value="Alkaline Phosphatase, subunit A"/>
    <property type="match status" value="1"/>
</dbReference>
<dbReference type="Pfam" id="PF00884">
    <property type="entry name" value="Sulfatase"/>
    <property type="match status" value="1"/>
</dbReference>